<protein>
    <submittedName>
        <fullName evidence="3">Copper amine oxidase-like protein</fullName>
    </submittedName>
</protein>
<dbReference type="InterPro" id="IPR012854">
    <property type="entry name" value="Cu_amine_oxidase-like_N"/>
</dbReference>
<keyword evidence="4" id="KW-1185">Reference proteome</keyword>
<sequence>MKNQVTALGSVLLMGAVLSSLPVSAQAAPVTATYQTNSFYFNGQYGFLDAGYVSLQYQNHLYVPARFVAEQMGHQVEWNDDTHTVIFKSGDGVAIPTDWSRWNSIRTNDDSVEVQTTPIHFLFDGNEKLLDSEYRALMYNDHVYVPVRFVAENLNANVQWMPNTSSVVISWAKGAENRLLKNFVRNHADTYIGAVQSVSLGNVNYLAVTTLNDGYTMPTSAYLIDGASRETNLHTQIDSINSTNVVKQGNQNLLLLSGISGAHTSQLELYGGSNGSPSRLLEYAGSNGVHYWLRDGKLNISTSSRTYKWDLGTPDAKDDSSINKLFEYDPSIQQMTMTDEHQNGVFQFDWTKESKIFQAYSSIIEIKELMTSSAIKEYPNNWTQEAKKSYVEHESTLSYLKDSTGVMNLETVKEDPEEVVYSYKYQNHDLQITLRLGSTWKITGFTVDGK</sequence>
<organism evidence="3 4">
    <name type="scientific">Tumebacillus permanentifrigoris</name>
    <dbReference type="NCBI Taxonomy" id="378543"/>
    <lineage>
        <taxon>Bacteria</taxon>
        <taxon>Bacillati</taxon>
        <taxon>Bacillota</taxon>
        <taxon>Bacilli</taxon>
        <taxon>Bacillales</taxon>
        <taxon>Alicyclobacillaceae</taxon>
        <taxon>Tumebacillus</taxon>
    </lineage>
</organism>
<proteinExistence type="predicted"/>
<evidence type="ECO:0000313" key="3">
    <source>
        <dbReference type="EMBL" id="PWK04981.1"/>
    </source>
</evidence>
<gene>
    <name evidence="3" type="ORF">C7459_13110</name>
</gene>
<feature type="signal peptide" evidence="1">
    <location>
        <begin position="1"/>
        <end position="27"/>
    </location>
</feature>
<accession>A0A316DPH5</accession>
<reference evidence="3 4" key="1">
    <citation type="submission" date="2018-05" db="EMBL/GenBank/DDBJ databases">
        <title>Genomic Encyclopedia of Type Strains, Phase IV (KMG-IV): sequencing the most valuable type-strain genomes for metagenomic binning, comparative biology and taxonomic classification.</title>
        <authorList>
            <person name="Goeker M."/>
        </authorList>
    </citation>
    <scope>NUCLEOTIDE SEQUENCE [LARGE SCALE GENOMIC DNA]</scope>
    <source>
        <strain evidence="3 4">DSM 18773</strain>
    </source>
</reference>
<keyword evidence="1" id="KW-0732">Signal</keyword>
<dbReference type="AlphaFoldDB" id="A0A316DPH5"/>
<comment type="caution">
    <text evidence="3">The sequence shown here is derived from an EMBL/GenBank/DDBJ whole genome shotgun (WGS) entry which is preliminary data.</text>
</comment>
<dbReference type="Pfam" id="PF07833">
    <property type="entry name" value="Cu_amine_oxidN1"/>
    <property type="match status" value="1"/>
</dbReference>
<evidence type="ECO:0000313" key="4">
    <source>
        <dbReference type="Proteomes" id="UP000245634"/>
    </source>
</evidence>
<dbReference type="SUPFAM" id="SSF55383">
    <property type="entry name" value="Copper amine oxidase, domain N"/>
    <property type="match status" value="1"/>
</dbReference>
<dbReference type="InterPro" id="IPR036582">
    <property type="entry name" value="Mao_N_sf"/>
</dbReference>
<evidence type="ECO:0000259" key="2">
    <source>
        <dbReference type="Pfam" id="PF07833"/>
    </source>
</evidence>
<name>A0A316DPH5_9BACL</name>
<dbReference type="Proteomes" id="UP000245634">
    <property type="component" value="Unassembled WGS sequence"/>
</dbReference>
<dbReference type="RefSeq" id="WP_170119609.1">
    <property type="nucleotide sequence ID" value="NZ_QGGL01000031.1"/>
</dbReference>
<evidence type="ECO:0000256" key="1">
    <source>
        <dbReference type="SAM" id="SignalP"/>
    </source>
</evidence>
<dbReference type="Gene3D" id="3.30.457.10">
    <property type="entry name" value="Copper amine oxidase-like, N-terminal domain"/>
    <property type="match status" value="1"/>
</dbReference>
<feature type="chain" id="PRO_5016301206" evidence="1">
    <location>
        <begin position="28"/>
        <end position="450"/>
    </location>
</feature>
<dbReference type="EMBL" id="QGGL01000031">
    <property type="protein sequence ID" value="PWK04981.1"/>
    <property type="molecule type" value="Genomic_DNA"/>
</dbReference>
<feature type="domain" description="Copper amine oxidase-like N-terminal" evidence="2">
    <location>
        <begin position="57"/>
        <end position="169"/>
    </location>
</feature>